<feature type="domain" description="Knr4/Smi1-like" evidence="1">
    <location>
        <begin position="11"/>
        <end position="132"/>
    </location>
</feature>
<evidence type="ECO:0000259" key="1">
    <source>
        <dbReference type="SMART" id="SM00860"/>
    </source>
</evidence>
<name>A0ABW8E0D9_9PSED</name>
<reference evidence="2 3" key="1">
    <citation type="submission" date="2024-10" db="EMBL/GenBank/DDBJ databases">
        <title>The Natural Products Discovery Center: Release of the First 8490 Sequenced Strains for Exploring Actinobacteria Biosynthetic Diversity.</title>
        <authorList>
            <person name="Kalkreuter E."/>
            <person name="Kautsar S.A."/>
            <person name="Yang D."/>
            <person name="Bader C.D."/>
            <person name="Teijaro C.N."/>
            <person name="Fluegel L."/>
            <person name="Davis C.M."/>
            <person name="Simpson J.R."/>
            <person name="Lauterbach L."/>
            <person name="Steele A.D."/>
            <person name="Gui C."/>
            <person name="Meng S."/>
            <person name="Li G."/>
            <person name="Viehrig K."/>
            <person name="Ye F."/>
            <person name="Su P."/>
            <person name="Kiefer A.F."/>
            <person name="Nichols A."/>
            <person name="Cepeda A.J."/>
            <person name="Yan W."/>
            <person name="Fan B."/>
            <person name="Jiang Y."/>
            <person name="Adhikari A."/>
            <person name="Zheng C.-J."/>
            <person name="Schuster L."/>
            <person name="Cowan T.M."/>
            <person name="Smanski M.J."/>
            <person name="Chevrette M.G."/>
            <person name="De Carvalho L.P.S."/>
            <person name="Shen B."/>
        </authorList>
    </citation>
    <scope>NUCLEOTIDE SEQUENCE [LARGE SCALE GENOMIC DNA]</scope>
    <source>
        <strain evidence="2 3">NPDC087581</strain>
    </source>
</reference>
<dbReference type="EMBL" id="JBIUWZ010000008">
    <property type="protein sequence ID" value="MFJ2678059.1"/>
    <property type="molecule type" value="Genomic_DNA"/>
</dbReference>
<dbReference type="SMART" id="SM00860">
    <property type="entry name" value="SMI1_KNR4"/>
    <property type="match status" value="1"/>
</dbReference>
<sequence>MRLKLEDSKQALSVQELNEFQEIFHVQLPTAFRQFYLKHNGGDLSDSNDDNDFFLGGFTPIKYGDAPVETIYRDLTDDIPSLKQMIPFAYDRVGNSFLLSVKENDFGYIYIYLMDEEELAFVCESFEEFMSELTNG</sequence>
<dbReference type="InterPro" id="IPR018958">
    <property type="entry name" value="Knr4/Smi1-like_dom"/>
</dbReference>
<dbReference type="Proteomes" id="UP001617213">
    <property type="component" value="Unassembled WGS sequence"/>
</dbReference>
<proteinExistence type="predicted"/>
<dbReference type="InterPro" id="IPR037883">
    <property type="entry name" value="Knr4/Smi1-like_sf"/>
</dbReference>
<comment type="caution">
    <text evidence="2">The sequence shown here is derived from an EMBL/GenBank/DDBJ whole genome shotgun (WGS) entry which is preliminary data.</text>
</comment>
<protein>
    <submittedName>
        <fullName evidence="2">SMI1/KNR4 family protein</fullName>
    </submittedName>
</protein>
<dbReference type="RefSeq" id="WP_032884445.1">
    <property type="nucleotide sequence ID" value="NZ_CP058533.1"/>
</dbReference>
<dbReference type="GeneID" id="300934518"/>
<accession>A0ABW8E0D9</accession>
<organism evidence="2 3">
    <name type="scientific">Pseudomonas sivasensis</name>
    <dbReference type="NCBI Taxonomy" id="1880678"/>
    <lineage>
        <taxon>Bacteria</taxon>
        <taxon>Pseudomonadati</taxon>
        <taxon>Pseudomonadota</taxon>
        <taxon>Gammaproteobacteria</taxon>
        <taxon>Pseudomonadales</taxon>
        <taxon>Pseudomonadaceae</taxon>
        <taxon>Pseudomonas</taxon>
    </lineage>
</organism>
<dbReference type="Pfam" id="PF09346">
    <property type="entry name" value="SMI1_KNR4"/>
    <property type="match status" value="1"/>
</dbReference>
<gene>
    <name evidence="2" type="ORF">ACIOWJ_08175</name>
</gene>
<evidence type="ECO:0000313" key="2">
    <source>
        <dbReference type="EMBL" id="MFJ2678059.1"/>
    </source>
</evidence>
<evidence type="ECO:0000313" key="3">
    <source>
        <dbReference type="Proteomes" id="UP001617213"/>
    </source>
</evidence>
<dbReference type="SUPFAM" id="SSF160631">
    <property type="entry name" value="SMI1/KNR4-like"/>
    <property type="match status" value="1"/>
</dbReference>
<dbReference type="Gene3D" id="3.40.1580.10">
    <property type="entry name" value="SMI1/KNR4-like"/>
    <property type="match status" value="1"/>
</dbReference>
<keyword evidence="3" id="KW-1185">Reference proteome</keyword>